<evidence type="ECO:0000313" key="1">
    <source>
        <dbReference type="EMBL" id="CAB4846512.1"/>
    </source>
</evidence>
<proteinExistence type="predicted"/>
<dbReference type="EMBL" id="CAFBIZ010000016">
    <property type="protein sequence ID" value="CAB4846512.1"/>
    <property type="molecule type" value="Genomic_DNA"/>
</dbReference>
<protein>
    <submittedName>
        <fullName evidence="1">Unannotated protein</fullName>
    </submittedName>
</protein>
<dbReference type="AlphaFoldDB" id="A0A6J7BLI0"/>
<name>A0A6J7BLI0_9ZZZZ</name>
<sequence length="201" mass="21145">MPATALEGVEQRCLLAADIGTRAGVHDDVEIEARPEDVLAQETCRISLGDSGGDPTHGVRNLAADVDEGVVRADRIGRVDTSLDQGVRVGEHEWDVLAGTRLGLISVDHEVVRFTVVLGHEAPLHTGGEACATTTAETGLLDECDHLVGMHTEGHRNHVVTAVTAVAADGVGIGLVPVGGEDRGQRHVSGLRLRGRARGER</sequence>
<organism evidence="1">
    <name type="scientific">freshwater metagenome</name>
    <dbReference type="NCBI Taxonomy" id="449393"/>
    <lineage>
        <taxon>unclassified sequences</taxon>
        <taxon>metagenomes</taxon>
        <taxon>ecological metagenomes</taxon>
    </lineage>
</organism>
<gene>
    <name evidence="1" type="ORF">UFOPK3268_00227</name>
</gene>
<reference evidence="1" key="1">
    <citation type="submission" date="2020-05" db="EMBL/GenBank/DDBJ databases">
        <authorList>
            <person name="Chiriac C."/>
            <person name="Salcher M."/>
            <person name="Ghai R."/>
            <person name="Kavagutti S V."/>
        </authorList>
    </citation>
    <scope>NUCLEOTIDE SEQUENCE</scope>
</reference>
<accession>A0A6J7BLI0</accession>